<protein>
    <recommendedName>
        <fullName evidence="2">histidine kinase</fullName>
        <ecNumber evidence="2">2.7.13.3</ecNumber>
    </recommendedName>
</protein>
<dbReference type="Gene3D" id="3.30.565.10">
    <property type="entry name" value="Histidine kinase-like ATPase, C-terminal domain"/>
    <property type="match status" value="1"/>
</dbReference>
<dbReference type="SUPFAM" id="SSF47384">
    <property type="entry name" value="Homodimeric domain of signal transducing histidine kinase"/>
    <property type="match status" value="1"/>
</dbReference>
<evidence type="ECO:0000256" key="2">
    <source>
        <dbReference type="ARBA" id="ARBA00012438"/>
    </source>
</evidence>
<dbReference type="InterPro" id="IPR003594">
    <property type="entry name" value="HATPase_dom"/>
</dbReference>
<dbReference type="Pfam" id="PF00512">
    <property type="entry name" value="HisKA"/>
    <property type="match status" value="1"/>
</dbReference>
<dbReference type="Proteomes" id="UP000198597">
    <property type="component" value="Unassembled WGS sequence"/>
</dbReference>
<evidence type="ECO:0000256" key="3">
    <source>
        <dbReference type="ARBA" id="ARBA00022553"/>
    </source>
</evidence>
<dbReference type="Gene3D" id="1.25.40.10">
    <property type="entry name" value="Tetratricopeptide repeat domain"/>
    <property type="match status" value="3"/>
</dbReference>
<keyword evidence="7" id="KW-0067">ATP-binding</keyword>
<evidence type="ECO:0000313" key="11">
    <source>
        <dbReference type="EMBL" id="SDP78626.1"/>
    </source>
</evidence>
<dbReference type="CDD" id="cd00082">
    <property type="entry name" value="HisKA"/>
    <property type="match status" value="1"/>
</dbReference>
<evidence type="ECO:0000256" key="6">
    <source>
        <dbReference type="ARBA" id="ARBA00022777"/>
    </source>
</evidence>
<keyword evidence="9" id="KW-0802">TPR repeat</keyword>
<keyword evidence="4" id="KW-0808">Transferase</keyword>
<dbReference type="InterPro" id="IPR003661">
    <property type="entry name" value="HisK_dim/P_dom"/>
</dbReference>
<dbReference type="InterPro" id="IPR036097">
    <property type="entry name" value="HisK_dim/P_sf"/>
</dbReference>
<proteinExistence type="predicted"/>
<keyword evidence="12" id="KW-1185">Reference proteome</keyword>
<dbReference type="GO" id="GO:0005524">
    <property type="term" value="F:ATP binding"/>
    <property type="evidence" value="ECO:0007669"/>
    <property type="project" value="UniProtKB-KW"/>
</dbReference>
<sequence>MKHQYFEIEISSYIDKLMNNHWNETLMGNTKTIFLNTKNSDKFSLYMDSYLQSISEKTKIFRQRIYNTNFSKPYYPFFDFIKETVKLKNRKEIQDFVEKSDVYYFQQPVFISYFYGEPIQRKEAVILGELDYEKNRMHQSILNLYGSLSKNTPMIVVIEDIHHAKQSTLELIQHIIKTKEKNNIFFIFSFNKEYQFEIQEKQKQWDEFIQCIHTYDSIIDVEILKDIKKDYCKEKKEDQVLELEKIIDLSMESFHFFALQEAKEYITTVYDQRVINNTCLTPIYFLRMLHLLGDIYCSLEENDIAFMHYHDLLNFSKKNNNVKEISYCYQKMGLIYWKKGNRKRAERLGKQSLQIALQLQDEMLILNSNFLLLLIDDPKNKEGIKQFKKLYYDSIKIAEKFNMQNALAYYYTNPCIVAIMDEEDCIKFYDYGISIAKKYNNKYRLSVAHHSQGISYILKGKYHEALKYHKKSEKLKLELENNSEIACIFNGLGFNYFIIENYEEAYLYYNKALEYLKKLKNYNQIAITLFNIANNYFFALQHKLSIQYLEKLLLLINSVKIDSIYYHTLYGIYSLIGINYCKLREISKAYEYMIKIKNIRSFCYIDEDKFWVELFKSLSYKIEGDYEKATFHFEVAMTYIQKIKYMAPRFYYEYGLMKKEQGKKEEAESLFKTGIQYCEELQYSFHKNLLLKELGDQRKIKEPLQLYNKFYDLQWISDYIQEELIKNNLHKKINEINFLNILQEIIGREKKKEELIKNVMNLIHDTFFVEYSFLYLKEDNQWECIYCNQVLEVDHLDTLTLIETLTKERKITIIPNVSEDLKYRDIGSTFFSIINIPLIDNDELVGNILCATQKEGMIFDIDDTKILSMTSKQLSNALRKIKKDDEILQKDKELYVANESERLKTEFLCNLSHEFRTPLNVILGSLQVLGLNVKDNKESKYFRIIKQNCYRLLRLINNLIDISKIDSEFYKTNLENHNIVNVLEEITLSIVPYLKLKGISLQFDTDVEEKIMGCDVDQMERVILNLLSNSIKFTQYGGEITVNFYDKGKNILIIIKDTGIGIPKNKLNMIFQRFGQVDRSLTRNHEGSGIGLCIVKSIVEMWGGNISIESEYGKGSTFTIEIPVTVLPENNSWSKENNYSSSNLVERTQVEFSDIYF</sequence>
<reference evidence="11 12" key="1">
    <citation type="submission" date="2016-10" db="EMBL/GenBank/DDBJ databases">
        <authorList>
            <person name="de Groot N.N."/>
        </authorList>
    </citation>
    <scope>NUCLEOTIDE SEQUENCE [LARGE SCALE GENOMIC DNA]</scope>
    <source>
        <strain evidence="11 12">DSM 12272</strain>
    </source>
</reference>
<dbReference type="OrthoDB" id="9813903at2"/>
<dbReference type="STRING" id="94869.SAMN04488529_11726"/>
<accession>A0A1H0VKN1</accession>
<dbReference type="InterPro" id="IPR019734">
    <property type="entry name" value="TPR_rpt"/>
</dbReference>
<dbReference type="Gene3D" id="3.30.450.40">
    <property type="match status" value="1"/>
</dbReference>
<dbReference type="InterPro" id="IPR050736">
    <property type="entry name" value="Sensor_HK_Regulatory"/>
</dbReference>
<evidence type="ECO:0000256" key="4">
    <source>
        <dbReference type="ARBA" id="ARBA00022679"/>
    </source>
</evidence>
<dbReference type="EC" id="2.7.13.3" evidence="2"/>
<dbReference type="SUPFAM" id="SSF55781">
    <property type="entry name" value="GAF domain-like"/>
    <property type="match status" value="1"/>
</dbReference>
<dbReference type="RefSeq" id="WP_089972779.1">
    <property type="nucleotide sequence ID" value="NZ_FNJM01000017.1"/>
</dbReference>
<dbReference type="EMBL" id="FNJM01000017">
    <property type="protein sequence ID" value="SDP78626.1"/>
    <property type="molecule type" value="Genomic_DNA"/>
</dbReference>
<evidence type="ECO:0000259" key="10">
    <source>
        <dbReference type="PROSITE" id="PS50109"/>
    </source>
</evidence>
<dbReference type="Pfam" id="PF01590">
    <property type="entry name" value="GAF"/>
    <property type="match status" value="1"/>
</dbReference>
<dbReference type="PANTHER" id="PTHR43711:SF26">
    <property type="entry name" value="SENSOR HISTIDINE KINASE RCSC"/>
    <property type="match status" value="1"/>
</dbReference>
<dbReference type="SMART" id="SM00065">
    <property type="entry name" value="GAF"/>
    <property type="match status" value="1"/>
</dbReference>
<dbReference type="CDD" id="cd16922">
    <property type="entry name" value="HATPase_EvgS-ArcB-TorS-like"/>
    <property type="match status" value="1"/>
</dbReference>
<dbReference type="PROSITE" id="PS50109">
    <property type="entry name" value="HIS_KIN"/>
    <property type="match status" value="1"/>
</dbReference>
<keyword evidence="8" id="KW-0902">Two-component regulatory system</keyword>
<dbReference type="AlphaFoldDB" id="A0A1H0VKN1"/>
<organism evidence="11 12">
    <name type="scientific">Clostridium gasigenes</name>
    <dbReference type="NCBI Taxonomy" id="94869"/>
    <lineage>
        <taxon>Bacteria</taxon>
        <taxon>Bacillati</taxon>
        <taxon>Bacillota</taxon>
        <taxon>Clostridia</taxon>
        <taxon>Eubacteriales</taxon>
        <taxon>Clostridiaceae</taxon>
        <taxon>Clostridium</taxon>
    </lineage>
</organism>
<evidence type="ECO:0000256" key="8">
    <source>
        <dbReference type="ARBA" id="ARBA00023012"/>
    </source>
</evidence>
<comment type="catalytic activity">
    <reaction evidence="1">
        <text>ATP + protein L-histidine = ADP + protein N-phospho-L-histidine.</text>
        <dbReference type="EC" id="2.7.13.3"/>
    </reaction>
</comment>
<dbReference type="InterPro" id="IPR029016">
    <property type="entry name" value="GAF-like_dom_sf"/>
</dbReference>
<dbReference type="InterPro" id="IPR004358">
    <property type="entry name" value="Sig_transdc_His_kin-like_C"/>
</dbReference>
<keyword evidence="6" id="KW-0418">Kinase</keyword>
<dbReference type="SMART" id="SM00388">
    <property type="entry name" value="HisKA"/>
    <property type="match status" value="1"/>
</dbReference>
<dbReference type="GO" id="GO:0000155">
    <property type="term" value="F:phosphorelay sensor kinase activity"/>
    <property type="evidence" value="ECO:0007669"/>
    <property type="project" value="InterPro"/>
</dbReference>
<feature type="domain" description="Histidine kinase" evidence="10">
    <location>
        <begin position="910"/>
        <end position="1126"/>
    </location>
</feature>
<dbReference type="InterPro" id="IPR036890">
    <property type="entry name" value="HATPase_C_sf"/>
</dbReference>
<keyword evidence="3" id="KW-0597">Phosphoprotein</keyword>
<dbReference type="Pfam" id="PF13424">
    <property type="entry name" value="TPR_12"/>
    <property type="match status" value="1"/>
</dbReference>
<keyword evidence="5" id="KW-0547">Nucleotide-binding</keyword>
<dbReference type="PRINTS" id="PR00344">
    <property type="entry name" value="BCTRLSENSOR"/>
</dbReference>
<dbReference type="PROSITE" id="PS50005">
    <property type="entry name" value="TPR"/>
    <property type="match status" value="1"/>
</dbReference>
<evidence type="ECO:0000256" key="1">
    <source>
        <dbReference type="ARBA" id="ARBA00000085"/>
    </source>
</evidence>
<dbReference type="SUPFAM" id="SSF55874">
    <property type="entry name" value="ATPase domain of HSP90 chaperone/DNA topoisomerase II/histidine kinase"/>
    <property type="match status" value="1"/>
</dbReference>
<name>A0A1H0VKN1_9CLOT</name>
<dbReference type="Pfam" id="PF02518">
    <property type="entry name" value="HATPase_c"/>
    <property type="match status" value="1"/>
</dbReference>
<dbReference type="FunFam" id="3.30.565.10:FF:000037">
    <property type="entry name" value="Hybrid sensor histidine kinase/response regulator"/>
    <property type="match status" value="1"/>
</dbReference>
<dbReference type="Gene3D" id="1.10.287.130">
    <property type="match status" value="1"/>
</dbReference>
<dbReference type="InterPro" id="IPR005467">
    <property type="entry name" value="His_kinase_dom"/>
</dbReference>
<dbReference type="PANTHER" id="PTHR43711">
    <property type="entry name" value="TWO-COMPONENT HISTIDINE KINASE"/>
    <property type="match status" value="1"/>
</dbReference>
<evidence type="ECO:0000256" key="9">
    <source>
        <dbReference type="PROSITE-ProRule" id="PRU00339"/>
    </source>
</evidence>
<dbReference type="SUPFAM" id="SSF48452">
    <property type="entry name" value="TPR-like"/>
    <property type="match status" value="3"/>
</dbReference>
<evidence type="ECO:0000256" key="5">
    <source>
        <dbReference type="ARBA" id="ARBA00022741"/>
    </source>
</evidence>
<evidence type="ECO:0000256" key="7">
    <source>
        <dbReference type="ARBA" id="ARBA00022840"/>
    </source>
</evidence>
<dbReference type="InterPro" id="IPR003018">
    <property type="entry name" value="GAF"/>
</dbReference>
<dbReference type="SMART" id="SM00028">
    <property type="entry name" value="TPR"/>
    <property type="match status" value="7"/>
</dbReference>
<gene>
    <name evidence="11" type="ORF">SAMN04488529_11726</name>
</gene>
<evidence type="ECO:0000313" key="12">
    <source>
        <dbReference type="Proteomes" id="UP000198597"/>
    </source>
</evidence>
<feature type="repeat" description="TPR" evidence="9">
    <location>
        <begin position="486"/>
        <end position="519"/>
    </location>
</feature>
<dbReference type="SMART" id="SM00387">
    <property type="entry name" value="HATPase_c"/>
    <property type="match status" value="1"/>
</dbReference>
<dbReference type="InterPro" id="IPR011990">
    <property type="entry name" value="TPR-like_helical_dom_sf"/>
</dbReference>